<name>A0A2N3YL85_9MICO</name>
<dbReference type="Proteomes" id="UP000233781">
    <property type="component" value="Unassembled WGS sequence"/>
</dbReference>
<feature type="region of interest" description="Disordered" evidence="1">
    <location>
        <begin position="162"/>
        <end position="198"/>
    </location>
</feature>
<protein>
    <submittedName>
        <fullName evidence="4">LytR cell envelope-related transcriptional attenuator</fullName>
    </submittedName>
</protein>
<gene>
    <name evidence="4" type="ORF">ATL31_2481</name>
</gene>
<proteinExistence type="predicted"/>
<organism evidence="4 5">
    <name type="scientific">Phycicoccus duodecadis</name>
    <dbReference type="NCBI Taxonomy" id="173053"/>
    <lineage>
        <taxon>Bacteria</taxon>
        <taxon>Bacillati</taxon>
        <taxon>Actinomycetota</taxon>
        <taxon>Actinomycetes</taxon>
        <taxon>Micrococcales</taxon>
        <taxon>Intrasporangiaceae</taxon>
        <taxon>Phycicoccus</taxon>
    </lineage>
</organism>
<dbReference type="InterPro" id="IPR027381">
    <property type="entry name" value="LytR/CpsA/Psr_C"/>
</dbReference>
<dbReference type="RefSeq" id="WP_101396029.1">
    <property type="nucleotide sequence ID" value="NZ_PJNE01000001.1"/>
</dbReference>
<keyword evidence="2" id="KW-0472">Membrane</keyword>
<keyword evidence="2" id="KW-0812">Transmembrane</keyword>
<evidence type="ECO:0000313" key="5">
    <source>
        <dbReference type="Proteomes" id="UP000233781"/>
    </source>
</evidence>
<evidence type="ECO:0000256" key="2">
    <source>
        <dbReference type="SAM" id="Phobius"/>
    </source>
</evidence>
<comment type="caution">
    <text evidence="4">The sequence shown here is derived from an EMBL/GenBank/DDBJ whole genome shotgun (WGS) entry which is preliminary data.</text>
</comment>
<keyword evidence="2" id="KW-1133">Transmembrane helix</keyword>
<dbReference type="EMBL" id="PJNE01000001">
    <property type="protein sequence ID" value="PKW27631.1"/>
    <property type="molecule type" value="Genomic_DNA"/>
</dbReference>
<evidence type="ECO:0000259" key="3">
    <source>
        <dbReference type="Pfam" id="PF13399"/>
    </source>
</evidence>
<accession>A0A2N3YL85</accession>
<sequence length="198" mass="20870">MSEYTTESPASLEKRARQRRALITLGVLVLGLFFAFWYGLSYYQADENARAARPPAATCTPYVAPALTPDEVTVNVYNATTRPGLAGSTSKLLAERGYALGKVANDPTDRPVPRIVELRYGPQGQAAAQLVLTAMPRGTTSVRDARKDTSVDVVLGSGYRALRPESAPATEGALPMCPAPSSSPTTPASPTSPSPSAS</sequence>
<feature type="transmembrane region" description="Helical" evidence="2">
    <location>
        <begin position="21"/>
        <end position="40"/>
    </location>
</feature>
<feature type="compositionally biased region" description="Low complexity" evidence="1">
    <location>
        <begin position="179"/>
        <end position="198"/>
    </location>
</feature>
<dbReference type="Gene3D" id="3.30.70.2390">
    <property type="match status" value="1"/>
</dbReference>
<evidence type="ECO:0000256" key="1">
    <source>
        <dbReference type="SAM" id="MobiDB-lite"/>
    </source>
</evidence>
<feature type="domain" description="LytR/CpsA/Psr regulator C-terminal" evidence="3">
    <location>
        <begin position="71"/>
        <end position="159"/>
    </location>
</feature>
<reference evidence="4 5" key="1">
    <citation type="submission" date="2017-12" db="EMBL/GenBank/DDBJ databases">
        <title>Sequencing the genomes of 1000 Actinobacteria strains.</title>
        <authorList>
            <person name="Klenk H.-P."/>
        </authorList>
    </citation>
    <scope>NUCLEOTIDE SEQUENCE [LARGE SCALE GENOMIC DNA]</scope>
    <source>
        <strain evidence="4 5">DSM 12806</strain>
    </source>
</reference>
<keyword evidence="5" id="KW-1185">Reference proteome</keyword>
<evidence type="ECO:0000313" key="4">
    <source>
        <dbReference type="EMBL" id="PKW27631.1"/>
    </source>
</evidence>
<dbReference type="AlphaFoldDB" id="A0A2N3YL85"/>
<dbReference type="Pfam" id="PF13399">
    <property type="entry name" value="LytR_C"/>
    <property type="match status" value="1"/>
</dbReference>
<dbReference type="OrthoDB" id="4864198at2"/>